<feature type="compositionally biased region" description="Pro residues" evidence="1">
    <location>
        <begin position="887"/>
        <end position="910"/>
    </location>
</feature>
<dbReference type="EMBL" id="JAEHOE010000010">
    <property type="protein sequence ID" value="KAG2498341.1"/>
    <property type="molecule type" value="Genomic_DNA"/>
</dbReference>
<sequence length="2407" mass="239090">MRSPRGLSRAQAAFLLVSAALALATLVVGQDSNSTAPPLVDDLWAPPPGVPDVAEPPPGELLPRNLVPESPPNPSQSAECRLQLVGGGPSGSPLRSALLQCSTPDGALVPVTLGKQLMDKLSSGGAETTEDPRGLVITSPFVSGIVASLRESAATNASSSLGEGVDVGVTFGPLATLNLSANITDVPLSRTGPLVQCVGCSYFNLRDSNMAGLTGAATLHGLSYGVYGAVHASGLLEASVQRTNCSNVTGAHGWSALLLDYDPVMDIDFETGEIFDALPVRLSMTDSHLTDTAVVAGGMYGTTWAPTADGSANDTAASAGYGAVVMRVGGPRAASAASLASPAALYVVLSRSSMSRNLGGRGGAMSIIGTQAPVISVFASSLDSNTASAGDGGAVWVAVGRLPASLGVGDLRPTLALSGGSTLSMNSAAQGDGGGLWTNVPLDLTLADGSTAADNYAGGNSGGGAAFIGRAPPARAAAKAAAQRNPEMTDGKGGIKWDLALRVRLSGGSRLLRNTAAAGGGGAVAVADVLRPVAVQVFATSLVEGNTAAASGGAVLVSGCGPQGQRHDGGRSAAAASRCPVALQVTGRSCLRENAAQGLGSGGALAADGALGLLTLSGDSCLSGNSASMHGGAVYAARGVLYGTVSGAMDDNSALLGDGGALAAGPGSRRLELTLGASVSNNAAGGRGGGLYLAGGVRSLQVTGAVISGNRAGADGGGIALSGPVSWALMDNVTMTGNAAGGSGGGLWHLANGALLHPSSLRITDSVLQGNAALGGSGGATASILLPETPPAPPPSPPSEPGAAPPPWWDYDSPPPPAYPAEAPPPWFDPPAQPGSPQSPPSPPAYPPSPPSPPKGPGMDAPPPWWDYESPPPPAPPLEKRKAGLDAPPPWWDYESPPPPSAPGVPPPPSAVQGLIDDLEAPPPDSIPPGAPLSPNVWLPPPAEDFEGGLGPNPPPLVPPTHANNRRLRARRSLAVDARPRTMQYTLYVGNSIMSQNTALQSGGAVYVAADAVLVRAAVQIVGTMVSGNGADGSGAPSALSAGSLGGGGGGLFVGSFRQYAADTTAPTAGHCRLNLTDVRADSNNAGGEGATGGAVLSVGCMTDISGCAMTDNHARSAGGAVAVIDRDAPAAATIPPPAITPAAGDLISGHESDTESAVAFGERRRELLVEQAAVARRRQLVAHTTEAQAHGADTGPRWQTVVPDGQHQSRLYDTVRTVLVDRRRLAAAVAESQATARRRLDSHRRALASDASPYDGIDTADVSGAEDVTGSDPLAAALSESPRQRRQRRRRLAESAADGAPPPWDYEPDSPSQPAAPSSSLGHGLPSPVPMTKSGAASEDPSKAAPVYGSPSPEADAPPPWWDYDSPPPPQWPMSNPPPWDYTDSPPSAPPPAPVVRHALVIASSMFLINSVTGAGPGGAVYVLTSDAIQLTGDTFNNNTASTGGALAAVQLYGTDLLTDAWPYWLRVSSCSLLGNVATLSDGGAIRVEASTASTVLVQTSSMESNSASFGSGGGLALVPLASSRDTTTARRRRLWAQQQRARQTRRRWLLGEGDEAWTAGGDATVSVGSLVLDGLTMWRNSAQGSGGAILASAGTPHTVTLTGCSLLSNRVSAGGGGAIAVDAPPTGGVPPGAWHGPPGGPGWQRDVALSGLTLGSNTAWGAGGALLVSSHAARVSISSCSLSNNVAGGHGGAIAVLAAPPLLPAPLRAPAAPPPGGRRPPPPAPPLALAAPALATVRLAVPSTLDLTIDTSKASNNKAGGSGGAVLLLTANGSLTVTATTFTSNAAAAGGGAAAIVAAGFTRPPAPAVDAPPPGFESPLPAEPTYSLAVQFESNTLTENTGGDGDGGGFLLAVTSPGAGAAVPTVDATLGESYFTSNAAQGSGGAVAVLGLGASDGSALTLRSCAMTSNSAGGAGGGVAVALRRQPAAAVEGNNGTQIFLGGCTMASNTANVSGGGASLGFEPSPAAPAEPLPLYQRPFVRMQDGLCIDNVVDVSPTVSVAGSTPWRPGFGGCVSVDGYFRFRARTTTVSGNTLKLTAATAAAGGGGGGVYAGNGAVLSIIESYLSLNEVTLPAAVSWDTNPLNAGGAGGSILARRCGALEVLSSTIENSRCRTGAGGGIHAFAVGAVSIEQTHITGSSAAIGGGCFISAPSSTPTVALVYGSWFVDDVATGLTVGSNGFTGGLDGYGGGLALDGIVSAAVLQSDLATGNAATSQGSAIASSQTCGPVSSAARIADLFSTPWEGAVGSVLGGTWRRLVSQLSAANKTGACASLLAFSDTRLPPLSSNATSSTPVTPPAPVYGGPSSSNPASTLPSQLWARERGVVAAACHSDGARLGPPDGVPGTGLLDPEQEALVASQEIWLLTSAIKGRLAAGAGALDSDTQLAACWALKEAPWASRPVQAG</sequence>
<feature type="compositionally biased region" description="Pro residues" evidence="1">
    <location>
        <begin position="1357"/>
        <end position="1381"/>
    </location>
</feature>
<gene>
    <name evidence="3" type="ORF">HYH03_003600</name>
</gene>
<comment type="caution">
    <text evidence="3">The sequence shown here is derived from an EMBL/GenBank/DDBJ whole genome shotgun (WGS) entry which is preliminary data.</text>
</comment>
<dbReference type="InterPro" id="IPR011050">
    <property type="entry name" value="Pectin_lyase_fold/virulence"/>
</dbReference>
<evidence type="ECO:0000313" key="3">
    <source>
        <dbReference type="EMBL" id="KAG2498341.1"/>
    </source>
</evidence>
<feature type="region of interest" description="Disordered" evidence="1">
    <location>
        <begin position="779"/>
        <end position="966"/>
    </location>
</feature>
<dbReference type="SMART" id="SM00710">
    <property type="entry name" value="PbH1"/>
    <property type="match status" value="13"/>
</dbReference>
<dbReference type="Proteomes" id="UP000612055">
    <property type="component" value="Unassembled WGS sequence"/>
</dbReference>
<feature type="compositionally biased region" description="Pro residues" evidence="1">
    <location>
        <begin position="788"/>
        <end position="877"/>
    </location>
</feature>
<feature type="region of interest" description="Disordered" evidence="1">
    <location>
        <begin position="1710"/>
        <end position="1729"/>
    </location>
</feature>
<feature type="region of interest" description="Disordered" evidence="1">
    <location>
        <begin position="2288"/>
        <end position="2316"/>
    </location>
</feature>
<feature type="region of interest" description="Disordered" evidence="1">
    <location>
        <begin position="1252"/>
        <end position="1392"/>
    </location>
</feature>
<keyword evidence="2" id="KW-0732">Signal</keyword>
<protein>
    <recommendedName>
        <fullName evidence="5">Right handed beta helix domain-containing protein</fullName>
    </recommendedName>
</protein>
<dbReference type="InterPro" id="IPR006626">
    <property type="entry name" value="PbH1"/>
</dbReference>
<proteinExistence type="predicted"/>
<feature type="compositionally biased region" description="Low complexity" evidence="1">
    <location>
        <begin position="1310"/>
        <end position="1327"/>
    </location>
</feature>
<feature type="compositionally biased region" description="Pro residues" evidence="1">
    <location>
        <begin position="45"/>
        <end position="60"/>
    </location>
</feature>
<feature type="compositionally biased region" description="Polar residues" evidence="1">
    <location>
        <begin position="2307"/>
        <end position="2316"/>
    </location>
</feature>
<reference evidence="3" key="1">
    <citation type="journal article" date="2020" name="bioRxiv">
        <title>Comparative genomics of Chlamydomonas.</title>
        <authorList>
            <person name="Craig R.J."/>
            <person name="Hasan A.R."/>
            <person name="Ness R.W."/>
            <person name="Keightley P.D."/>
        </authorList>
    </citation>
    <scope>NUCLEOTIDE SEQUENCE</scope>
    <source>
        <strain evidence="3">CCAP 11/70</strain>
    </source>
</reference>
<feature type="compositionally biased region" description="Pro residues" evidence="1">
    <location>
        <begin position="921"/>
        <end position="943"/>
    </location>
</feature>
<feature type="chain" id="PRO_5032681947" description="Right handed beta helix domain-containing protein" evidence="2">
    <location>
        <begin position="30"/>
        <end position="2407"/>
    </location>
</feature>
<name>A0A836C2S7_9CHLO</name>
<evidence type="ECO:0008006" key="5">
    <source>
        <dbReference type="Google" id="ProtNLM"/>
    </source>
</evidence>
<evidence type="ECO:0000256" key="1">
    <source>
        <dbReference type="SAM" id="MobiDB-lite"/>
    </source>
</evidence>
<dbReference type="PANTHER" id="PTHR11319:SF35">
    <property type="entry name" value="OUTER MEMBRANE PROTEIN PMPC-RELATED"/>
    <property type="match status" value="1"/>
</dbReference>
<feature type="compositionally biased region" description="Pro residues" evidence="1">
    <location>
        <begin position="1713"/>
        <end position="1728"/>
    </location>
</feature>
<evidence type="ECO:0000313" key="4">
    <source>
        <dbReference type="Proteomes" id="UP000612055"/>
    </source>
</evidence>
<dbReference type="PANTHER" id="PTHR11319">
    <property type="entry name" value="G PROTEIN-COUPLED RECEPTOR-RELATED"/>
    <property type="match status" value="1"/>
</dbReference>
<dbReference type="SUPFAM" id="SSF51126">
    <property type="entry name" value="Pectin lyase-like"/>
    <property type="match status" value="3"/>
</dbReference>
<feature type="signal peptide" evidence="2">
    <location>
        <begin position="1"/>
        <end position="29"/>
    </location>
</feature>
<evidence type="ECO:0000256" key="2">
    <source>
        <dbReference type="SAM" id="SignalP"/>
    </source>
</evidence>
<organism evidence="3 4">
    <name type="scientific">Edaphochlamys debaryana</name>
    <dbReference type="NCBI Taxonomy" id="47281"/>
    <lineage>
        <taxon>Eukaryota</taxon>
        <taxon>Viridiplantae</taxon>
        <taxon>Chlorophyta</taxon>
        <taxon>core chlorophytes</taxon>
        <taxon>Chlorophyceae</taxon>
        <taxon>CS clade</taxon>
        <taxon>Chlamydomonadales</taxon>
        <taxon>Chlamydomonadales incertae sedis</taxon>
        <taxon>Edaphochlamys</taxon>
    </lineage>
</organism>
<feature type="region of interest" description="Disordered" evidence="1">
    <location>
        <begin position="39"/>
        <end position="78"/>
    </location>
</feature>
<keyword evidence="4" id="KW-1185">Reference proteome</keyword>
<accession>A0A836C2S7</accession>